<sequence length="131" mass="13559">MAMHQGMLLRHQRILLALAMVWAGLPALAQAPVPVPVASAASAPAASPPMSIVGEWQGPFPGTKVVKLVDGADGVACYFYVPVSVPSNTVCNGNEGCNVQYPSGVGTLSCVKVREGDQPPPKAVTKPPSKR</sequence>
<proteinExistence type="predicted"/>
<evidence type="ECO:0000313" key="2">
    <source>
        <dbReference type="EMBL" id="GHD00424.1"/>
    </source>
</evidence>
<protein>
    <submittedName>
        <fullName evidence="2">Uncharacterized protein</fullName>
    </submittedName>
</protein>
<evidence type="ECO:0000256" key="1">
    <source>
        <dbReference type="SAM" id="MobiDB-lite"/>
    </source>
</evidence>
<keyword evidence="3" id="KW-1185">Reference proteome</keyword>
<evidence type="ECO:0000313" key="3">
    <source>
        <dbReference type="Proteomes" id="UP000626210"/>
    </source>
</evidence>
<reference evidence="3" key="1">
    <citation type="journal article" date="2019" name="Int. J. Syst. Evol. Microbiol.">
        <title>The Global Catalogue of Microorganisms (GCM) 10K type strain sequencing project: providing services to taxonomists for standard genome sequencing and annotation.</title>
        <authorList>
            <consortium name="The Broad Institute Genomics Platform"/>
            <consortium name="The Broad Institute Genome Sequencing Center for Infectious Disease"/>
            <person name="Wu L."/>
            <person name="Ma J."/>
        </authorList>
    </citation>
    <scope>NUCLEOTIDE SEQUENCE [LARGE SCALE GENOMIC DNA]</scope>
    <source>
        <strain evidence="3">KCTC 23314</strain>
    </source>
</reference>
<dbReference type="EMBL" id="BMYK01000032">
    <property type="protein sequence ID" value="GHD00424.1"/>
    <property type="molecule type" value="Genomic_DNA"/>
</dbReference>
<organism evidence="2 3">
    <name type="scientific">Pseudorhodoferax aquiterrae</name>
    <dbReference type="NCBI Taxonomy" id="747304"/>
    <lineage>
        <taxon>Bacteria</taxon>
        <taxon>Pseudomonadati</taxon>
        <taxon>Pseudomonadota</taxon>
        <taxon>Betaproteobacteria</taxon>
        <taxon>Burkholderiales</taxon>
        <taxon>Comamonadaceae</taxon>
    </lineage>
</organism>
<feature type="region of interest" description="Disordered" evidence="1">
    <location>
        <begin position="112"/>
        <end position="131"/>
    </location>
</feature>
<gene>
    <name evidence="2" type="ORF">GCM10007320_57810</name>
</gene>
<accession>A0ABQ3GC31</accession>
<dbReference type="Proteomes" id="UP000626210">
    <property type="component" value="Unassembled WGS sequence"/>
</dbReference>
<name>A0ABQ3GC31_9BURK</name>
<comment type="caution">
    <text evidence="2">The sequence shown here is derived from an EMBL/GenBank/DDBJ whole genome shotgun (WGS) entry which is preliminary data.</text>
</comment>